<keyword evidence="7 8" id="KW-0472">Membrane</keyword>
<dbReference type="Proteomes" id="UP000549616">
    <property type="component" value="Unassembled WGS sequence"/>
</dbReference>
<comment type="caution">
    <text evidence="9">The sequence shown here is derived from an EMBL/GenBank/DDBJ whole genome shotgun (WGS) entry which is preliminary data.</text>
</comment>
<dbReference type="PANTHER" id="PTHR30472:SF24">
    <property type="entry name" value="FERRIC ENTEROBACTIN TRANSPORT SYSTEM PERMEASE PROTEIN FEPG"/>
    <property type="match status" value="1"/>
</dbReference>
<feature type="transmembrane region" description="Helical" evidence="8">
    <location>
        <begin position="101"/>
        <end position="120"/>
    </location>
</feature>
<evidence type="ECO:0000313" key="9">
    <source>
        <dbReference type="EMBL" id="NYI92524.1"/>
    </source>
</evidence>
<accession>A0A853BCP7</accession>
<dbReference type="GO" id="GO:0022857">
    <property type="term" value="F:transmembrane transporter activity"/>
    <property type="evidence" value="ECO:0007669"/>
    <property type="project" value="InterPro"/>
</dbReference>
<keyword evidence="5 8" id="KW-0812">Transmembrane</keyword>
<feature type="transmembrane region" description="Helical" evidence="8">
    <location>
        <begin position="156"/>
        <end position="177"/>
    </location>
</feature>
<dbReference type="InterPro" id="IPR000522">
    <property type="entry name" value="ABC_transptr_permease_BtuC"/>
</dbReference>
<dbReference type="GO" id="GO:0033214">
    <property type="term" value="P:siderophore-iron import into cell"/>
    <property type="evidence" value="ECO:0007669"/>
    <property type="project" value="TreeGrafter"/>
</dbReference>
<name>A0A853BCP7_9PSEU</name>
<evidence type="ECO:0000256" key="7">
    <source>
        <dbReference type="ARBA" id="ARBA00023136"/>
    </source>
</evidence>
<dbReference type="AlphaFoldDB" id="A0A853BCP7"/>
<dbReference type="GO" id="GO:0005886">
    <property type="term" value="C:plasma membrane"/>
    <property type="evidence" value="ECO:0007669"/>
    <property type="project" value="UniProtKB-SubCell"/>
</dbReference>
<feature type="transmembrane region" description="Helical" evidence="8">
    <location>
        <begin position="16"/>
        <end position="36"/>
    </location>
</feature>
<evidence type="ECO:0000256" key="8">
    <source>
        <dbReference type="SAM" id="Phobius"/>
    </source>
</evidence>
<reference evidence="9 10" key="1">
    <citation type="submission" date="2020-07" db="EMBL/GenBank/DDBJ databases">
        <title>Sequencing the genomes of 1000 actinobacteria strains.</title>
        <authorList>
            <person name="Klenk H.-P."/>
        </authorList>
    </citation>
    <scope>NUCLEOTIDE SEQUENCE [LARGE SCALE GENOMIC DNA]</scope>
    <source>
        <strain evidence="9 10">DSM 104006</strain>
    </source>
</reference>
<keyword evidence="3" id="KW-0813">Transport</keyword>
<dbReference type="RefSeq" id="WP_179776848.1">
    <property type="nucleotide sequence ID" value="NZ_JACCFK010000002.1"/>
</dbReference>
<proteinExistence type="inferred from homology"/>
<feature type="transmembrane region" description="Helical" evidence="8">
    <location>
        <begin position="71"/>
        <end position="89"/>
    </location>
</feature>
<feature type="transmembrane region" description="Helical" evidence="8">
    <location>
        <begin position="197"/>
        <end position="216"/>
    </location>
</feature>
<evidence type="ECO:0000256" key="4">
    <source>
        <dbReference type="ARBA" id="ARBA00022475"/>
    </source>
</evidence>
<evidence type="ECO:0000256" key="6">
    <source>
        <dbReference type="ARBA" id="ARBA00022989"/>
    </source>
</evidence>
<feature type="transmembrane region" description="Helical" evidence="8">
    <location>
        <begin position="311"/>
        <end position="330"/>
    </location>
</feature>
<dbReference type="PANTHER" id="PTHR30472">
    <property type="entry name" value="FERRIC ENTEROBACTIN TRANSPORT SYSTEM PERMEASE PROTEIN"/>
    <property type="match status" value="1"/>
</dbReference>
<dbReference type="Gene3D" id="1.10.3470.10">
    <property type="entry name" value="ABC transporter involved in vitamin B12 uptake, BtuC"/>
    <property type="match status" value="1"/>
</dbReference>
<dbReference type="Pfam" id="PF01032">
    <property type="entry name" value="FecCD"/>
    <property type="match status" value="1"/>
</dbReference>
<dbReference type="InterPro" id="IPR037294">
    <property type="entry name" value="ABC_BtuC-like"/>
</dbReference>
<dbReference type="EMBL" id="JACCFK010000002">
    <property type="protein sequence ID" value="NYI92524.1"/>
    <property type="molecule type" value="Genomic_DNA"/>
</dbReference>
<keyword evidence="10" id="KW-1185">Reference proteome</keyword>
<keyword evidence="6 8" id="KW-1133">Transmembrane helix</keyword>
<dbReference type="SUPFAM" id="SSF81345">
    <property type="entry name" value="ABC transporter involved in vitamin B12 uptake, BtuC"/>
    <property type="match status" value="1"/>
</dbReference>
<dbReference type="CDD" id="cd06550">
    <property type="entry name" value="TM_ABC_iron-siderophores_like"/>
    <property type="match status" value="1"/>
</dbReference>
<comment type="similarity">
    <text evidence="2">Belongs to the binding-protein-dependent transport system permease family. FecCD subfamily.</text>
</comment>
<evidence type="ECO:0000256" key="2">
    <source>
        <dbReference type="ARBA" id="ARBA00007935"/>
    </source>
</evidence>
<feature type="transmembrane region" description="Helical" evidence="8">
    <location>
        <begin position="244"/>
        <end position="266"/>
    </location>
</feature>
<comment type="subcellular location">
    <subcellularLocation>
        <location evidence="1">Cell membrane</location>
        <topology evidence="1">Multi-pass membrane protein</topology>
    </subcellularLocation>
</comment>
<evidence type="ECO:0000256" key="5">
    <source>
        <dbReference type="ARBA" id="ARBA00022692"/>
    </source>
</evidence>
<keyword evidence="4" id="KW-1003">Cell membrane</keyword>
<evidence type="ECO:0000256" key="1">
    <source>
        <dbReference type="ARBA" id="ARBA00004651"/>
    </source>
</evidence>
<evidence type="ECO:0000256" key="3">
    <source>
        <dbReference type="ARBA" id="ARBA00022448"/>
    </source>
</evidence>
<sequence length="338" mass="34950">MTVRVREWSVRVERRSTVVGVVLALLVIGLWLVALWPGNHVMTPGAVLNTLAGQGSISDEAIVYDWQMPRALTAIGVGMALGTAGAVFQSLTRNPLGSPEILGFTTGSATGALLSLTVLGPLALPTWFGALAGGVISAAVIYAVSYNHGLRPSRLILVGIGVNAILLAVNSLMISRADFYDAKSAANWLIGSLDGRGWSHVVPVAVAVAVLVPLTISRGPALRMIEMGDERARGLGLRVEGERFVLLALGIALISTAVTAAGPVAFVSLAAPHLAKILCRSGTRPLVPSALVGAVLLQASDIAAARATGHLLPVGVVTGLLGGIYLAWLVGRRAPLKQ</sequence>
<evidence type="ECO:0000313" key="10">
    <source>
        <dbReference type="Proteomes" id="UP000549616"/>
    </source>
</evidence>
<gene>
    <name evidence="9" type="ORF">HNR02_005899</name>
</gene>
<organism evidence="9 10">
    <name type="scientific">Amycolatopsis endophytica</name>
    <dbReference type="NCBI Taxonomy" id="860233"/>
    <lineage>
        <taxon>Bacteria</taxon>
        <taxon>Bacillati</taxon>
        <taxon>Actinomycetota</taxon>
        <taxon>Actinomycetes</taxon>
        <taxon>Pseudonocardiales</taxon>
        <taxon>Pseudonocardiaceae</taxon>
        <taxon>Amycolatopsis</taxon>
    </lineage>
</organism>
<feature type="transmembrane region" description="Helical" evidence="8">
    <location>
        <begin position="126"/>
        <end position="144"/>
    </location>
</feature>
<protein>
    <submittedName>
        <fullName evidence="9">Iron complex transport system permease protein</fullName>
    </submittedName>
</protein>